<keyword evidence="9 12" id="KW-0067">ATP-binding</keyword>
<comment type="caution">
    <text evidence="14">The sequence shown here is derived from an EMBL/GenBank/DDBJ whole genome shotgun (WGS) entry which is preliminary data.</text>
</comment>
<dbReference type="GO" id="GO:0016887">
    <property type="term" value="F:ATP hydrolysis activity"/>
    <property type="evidence" value="ECO:0007669"/>
    <property type="project" value="InterPro"/>
</dbReference>
<name>A0AAW2YM22_9EUKA</name>
<dbReference type="GO" id="GO:0004176">
    <property type="term" value="F:ATP-dependent peptidase activity"/>
    <property type="evidence" value="ECO:0007669"/>
    <property type="project" value="InterPro"/>
</dbReference>
<dbReference type="SUPFAM" id="SSF52540">
    <property type="entry name" value="P-loop containing nucleoside triphosphate hydrolases"/>
    <property type="match status" value="1"/>
</dbReference>
<dbReference type="PROSITE" id="PS00674">
    <property type="entry name" value="AAA"/>
    <property type="match status" value="1"/>
</dbReference>
<accession>A0AAW2YM22</accession>
<keyword evidence="4" id="KW-0645">Protease</keyword>
<dbReference type="InterPro" id="IPR027417">
    <property type="entry name" value="P-loop_NTPase"/>
</dbReference>
<dbReference type="SMART" id="SM00382">
    <property type="entry name" value="AAA"/>
    <property type="match status" value="1"/>
</dbReference>
<dbReference type="Gene3D" id="1.10.8.60">
    <property type="match status" value="1"/>
</dbReference>
<dbReference type="Pfam" id="PF00004">
    <property type="entry name" value="AAA"/>
    <property type="match status" value="1"/>
</dbReference>
<organism evidence="14 15">
    <name type="scientific">Acrasis kona</name>
    <dbReference type="NCBI Taxonomy" id="1008807"/>
    <lineage>
        <taxon>Eukaryota</taxon>
        <taxon>Discoba</taxon>
        <taxon>Heterolobosea</taxon>
        <taxon>Tetramitia</taxon>
        <taxon>Eutetramitia</taxon>
        <taxon>Acrasidae</taxon>
        <taxon>Acrasis</taxon>
    </lineage>
</organism>
<comment type="similarity">
    <text evidence="3">In the N-terminal section; belongs to the AAA ATPase family.</text>
</comment>
<dbReference type="Gene3D" id="3.40.50.300">
    <property type="entry name" value="P-loop containing nucleotide triphosphate hydrolases"/>
    <property type="match status" value="1"/>
</dbReference>
<dbReference type="Gene3D" id="1.20.58.760">
    <property type="entry name" value="Peptidase M41"/>
    <property type="match status" value="1"/>
</dbReference>
<dbReference type="Pfam" id="PF17862">
    <property type="entry name" value="AAA_lid_3"/>
    <property type="match status" value="1"/>
</dbReference>
<dbReference type="EMBL" id="JAOPGA020000365">
    <property type="protein sequence ID" value="KAL0478322.1"/>
    <property type="molecule type" value="Genomic_DNA"/>
</dbReference>
<evidence type="ECO:0000256" key="2">
    <source>
        <dbReference type="ARBA" id="ARBA00010044"/>
    </source>
</evidence>
<evidence type="ECO:0000256" key="3">
    <source>
        <dbReference type="ARBA" id="ARBA00010550"/>
    </source>
</evidence>
<evidence type="ECO:0000256" key="6">
    <source>
        <dbReference type="ARBA" id="ARBA00022741"/>
    </source>
</evidence>
<dbReference type="InterPro" id="IPR041569">
    <property type="entry name" value="AAA_lid_3"/>
</dbReference>
<keyword evidence="5" id="KW-0479">Metal-binding</keyword>
<evidence type="ECO:0000256" key="12">
    <source>
        <dbReference type="RuleBase" id="RU003651"/>
    </source>
</evidence>
<comment type="similarity">
    <text evidence="12">Belongs to the AAA ATPase family.</text>
</comment>
<evidence type="ECO:0000256" key="8">
    <source>
        <dbReference type="ARBA" id="ARBA00022833"/>
    </source>
</evidence>
<evidence type="ECO:0000256" key="4">
    <source>
        <dbReference type="ARBA" id="ARBA00022670"/>
    </source>
</evidence>
<dbReference type="FunFam" id="3.40.50.300:FF:001025">
    <property type="entry name" value="ATPase family, AAA domain-containing 2B"/>
    <property type="match status" value="1"/>
</dbReference>
<evidence type="ECO:0000313" key="15">
    <source>
        <dbReference type="Proteomes" id="UP001431209"/>
    </source>
</evidence>
<dbReference type="InterPro" id="IPR003959">
    <property type="entry name" value="ATPase_AAA_core"/>
</dbReference>
<feature type="domain" description="AAA+ ATPase" evidence="13">
    <location>
        <begin position="239"/>
        <end position="375"/>
    </location>
</feature>
<dbReference type="InterPro" id="IPR037219">
    <property type="entry name" value="Peptidase_M41-like"/>
</dbReference>
<proteinExistence type="inferred from homology"/>
<dbReference type="GO" id="GO:0005739">
    <property type="term" value="C:mitochondrion"/>
    <property type="evidence" value="ECO:0007669"/>
    <property type="project" value="TreeGrafter"/>
</dbReference>
<dbReference type="AlphaFoldDB" id="A0AAW2YM22"/>
<gene>
    <name evidence="14" type="ORF">AKO1_008580</name>
</gene>
<dbReference type="InterPro" id="IPR000642">
    <property type="entry name" value="Peptidase_M41"/>
</dbReference>
<dbReference type="SUPFAM" id="SSF140990">
    <property type="entry name" value="FtsH protease domain-like"/>
    <property type="match status" value="1"/>
</dbReference>
<dbReference type="Proteomes" id="UP001431209">
    <property type="component" value="Unassembled WGS sequence"/>
</dbReference>
<keyword evidence="10 14" id="KW-0482">Metalloprotease</keyword>
<dbReference type="GO" id="GO:0006508">
    <property type="term" value="P:proteolysis"/>
    <property type="evidence" value="ECO:0007669"/>
    <property type="project" value="UniProtKB-KW"/>
</dbReference>
<dbReference type="PANTHER" id="PTHR23076">
    <property type="entry name" value="METALLOPROTEASE M41 FTSH"/>
    <property type="match status" value="1"/>
</dbReference>
<sequence length="642" mass="72636">MLRASTKRCSTSALLRYKVPHTSNDYSTASFQISNIKDLFSAGNHQEVVRSYASLNPPSQQKVQEQYIKSLQAIAQTHYPPRPQYYPQQYPQTMNYPQHQPYPQPYPQIINYPKQQQQMNYQQPYTQAIVPPVQPTNTSMLIELDRQIQQFKKKVKVWESTSGTLRAVCIIFATLYVIYSAQNVLGKLSFVSKEINTEAVKSDKRLSDVVGIDPCLKEVGEYIDMLKNPSMYEQYGVKPPKGLLLVGEPGTGKTLLAKAIAGECGFHFIATEGAAMDEKYVGVGAKRIRDLFKAAREKSPCIIFIDEIDALAGRRSDQDGSHHRAAINALLAEMDGFKDNGRVLVIAATNKRDDLDPALLRPGRVDREITVPLPDSKGREKILNYYLKDKSHQNIDMNLWASKMMGMTGADIENVVNDSAMNAARSKRDYIIDVDMDSAIDRRRMGMLQDIYVSPEDKRRTAYHEVGHAFTLISGICKKHDLHKVTILPRGSSLGHTAFVPKDDSPSYTKQFYMDKLHTALGGLVAEEIFFGELNLSTGPSDDLRNVTKTARDMVMKFGMDDELGYHSYNKDDIGEETKAMVDRIVTKLVKERYDHVKDLLLKNKDLVVNLAEELIKYETLDKNDIDTFLKEGRINRTPEKN</sequence>
<dbReference type="GO" id="GO:0004222">
    <property type="term" value="F:metalloendopeptidase activity"/>
    <property type="evidence" value="ECO:0007669"/>
    <property type="project" value="InterPro"/>
</dbReference>
<comment type="cofactor">
    <cofactor evidence="1">
        <name>Zn(2+)</name>
        <dbReference type="ChEBI" id="CHEBI:29105"/>
    </cofactor>
</comment>
<evidence type="ECO:0000256" key="7">
    <source>
        <dbReference type="ARBA" id="ARBA00022801"/>
    </source>
</evidence>
<keyword evidence="6 12" id="KW-0547">Nucleotide-binding</keyword>
<evidence type="ECO:0000313" key="14">
    <source>
        <dbReference type="EMBL" id="KAL0478322.1"/>
    </source>
</evidence>
<evidence type="ECO:0000256" key="5">
    <source>
        <dbReference type="ARBA" id="ARBA00022723"/>
    </source>
</evidence>
<evidence type="ECO:0000256" key="1">
    <source>
        <dbReference type="ARBA" id="ARBA00001947"/>
    </source>
</evidence>
<protein>
    <submittedName>
        <fullName evidence="14">ATP-dependent metalloprotease</fullName>
    </submittedName>
</protein>
<evidence type="ECO:0000256" key="11">
    <source>
        <dbReference type="ARBA" id="ARBA00023054"/>
    </source>
</evidence>
<keyword evidence="15" id="KW-1185">Reference proteome</keyword>
<reference evidence="14 15" key="1">
    <citation type="submission" date="2024-03" db="EMBL/GenBank/DDBJ databases">
        <title>The Acrasis kona genome and developmental transcriptomes reveal deep origins of eukaryotic multicellular pathways.</title>
        <authorList>
            <person name="Sheikh S."/>
            <person name="Fu C.-J."/>
            <person name="Brown M.W."/>
            <person name="Baldauf S.L."/>
        </authorList>
    </citation>
    <scope>NUCLEOTIDE SEQUENCE [LARGE SCALE GENOMIC DNA]</scope>
    <source>
        <strain evidence="14 15">ATCC MYA-3509</strain>
    </source>
</reference>
<keyword evidence="11" id="KW-0175">Coiled coil</keyword>
<dbReference type="GO" id="GO:0005524">
    <property type="term" value="F:ATP binding"/>
    <property type="evidence" value="ECO:0007669"/>
    <property type="project" value="UniProtKB-KW"/>
</dbReference>
<keyword evidence="8" id="KW-0862">Zinc</keyword>
<dbReference type="PANTHER" id="PTHR23076:SF97">
    <property type="entry name" value="ATP-DEPENDENT ZINC METALLOPROTEASE YME1L1"/>
    <property type="match status" value="1"/>
</dbReference>
<dbReference type="GO" id="GO:0046872">
    <property type="term" value="F:metal ion binding"/>
    <property type="evidence" value="ECO:0007669"/>
    <property type="project" value="UniProtKB-KW"/>
</dbReference>
<evidence type="ECO:0000256" key="10">
    <source>
        <dbReference type="ARBA" id="ARBA00023049"/>
    </source>
</evidence>
<comment type="similarity">
    <text evidence="2">In the C-terminal section; belongs to the peptidase M41 family.</text>
</comment>
<evidence type="ECO:0000259" key="13">
    <source>
        <dbReference type="SMART" id="SM00382"/>
    </source>
</evidence>
<dbReference type="InterPro" id="IPR003960">
    <property type="entry name" value="ATPase_AAA_CS"/>
</dbReference>
<keyword evidence="7" id="KW-0378">Hydrolase</keyword>
<evidence type="ECO:0000256" key="9">
    <source>
        <dbReference type="ARBA" id="ARBA00022840"/>
    </source>
</evidence>
<dbReference type="InterPro" id="IPR003593">
    <property type="entry name" value="AAA+_ATPase"/>
</dbReference>
<dbReference type="Pfam" id="PF01434">
    <property type="entry name" value="Peptidase_M41"/>
    <property type="match status" value="1"/>
</dbReference>